<accession>A0A9R0AUM5</accession>
<dbReference type="InterPro" id="IPR050473">
    <property type="entry name" value="A2M/Complement_sys"/>
</dbReference>
<dbReference type="Gene3D" id="2.60.40.1930">
    <property type="match status" value="3"/>
</dbReference>
<dbReference type="Gene3D" id="6.20.50.160">
    <property type="match status" value="1"/>
</dbReference>
<dbReference type="InterPro" id="IPR011625">
    <property type="entry name" value="A2M_N_BRD"/>
</dbReference>
<dbReference type="InterPro" id="IPR040839">
    <property type="entry name" value="MG4"/>
</dbReference>
<keyword evidence="5 10" id="KW-0732">Signal</keyword>
<dbReference type="FunFam" id="2.60.40.1940:FF:000001">
    <property type="entry name" value="Complement component C3"/>
    <property type="match status" value="1"/>
</dbReference>
<dbReference type="Gene3D" id="2.60.40.1940">
    <property type="match status" value="1"/>
</dbReference>
<reference evidence="12" key="1">
    <citation type="submission" date="2025-08" db="UniProtKB">
        <authorList>
            <consortium name="RefSeq"/>
        </authorList>
    </citation>
    <scope>IDENTIFICATION</scope>
    <source>
        <tissue evidence="12">Muscle</tissue>
    </source>
</reference>
<dbReference type="PANTHER" id="PTHR11412:SF81">
    <property type="entry name" value="COMPLEMENT C3"/>
    <property type="match status" value="1"/>
</dbReference>
<proteinExistence type="inferred from homology"/>
<dbReference type="AlphaFoldDB" id="A0A9R0AUM5"/>
<dbReference type="GO" id="GO:0005576">
    <property type="term" value="C:extracellular region"/>
    <property type="evidence" value="ECO:0007669"/>
    <property type="project" value="UniProtKB-SubCell"/>
</dbReference>
<evidence type="ECO:0000313" key="12">
    <source>
        <dbReference type="RefSeq" id="XP_042611408.1"/>
    </source>
</evidence>
<evidence type="ECO:0000256" key="3">
    <source>
        <dbReference type="ARBA" id="ARBA00022525"/>
    </source>
</evidence>
<evidence type="ECO:0000256" key="4">
    <source>
        <dbReference type="ARBA" id="ARBA00022690"/>
    </source>
</evidence>
<dbReference type="FunFam" id="2.60.40.1930:FF:000001">
    <property type="entry name" value="CD109 isoform 3"/>
    <property type="match status" value="1"/>
</dbReference>
<comment type="subcellular location">
    <subcellularLocation>
        <location evidence="1">Secreted</location>
    </subcellularLocation>
</comment>
<dbReference type="Pfam" id="PF07703">
    <property type="entry name" value="A2M_BRD"/>
    <property type="match status" value="1"/>
</dbReference>
<dbReference type="FunFam" id="2.60.40.10:FF:001013">
    <property type="entry name" value="Complement C3"/>
    <property type="match status" value="1"/>
</dbReference>
<dbReference type="InterPro" id="IPR041555">
    <property type="entry name" value="MG3"/>
</dbReference>
<keyword evidence="6" id="KW-0722">Serine protease inhibitor</keyword>
<evidence type="ECO:0000256" key="1">
    <source>
        <dbReference type="ARBA" id="ARBA00004613"/>
    </source>
</evidence>
<dbReference type="GeneID" id="109059056"/>
<protein>
    <submittedName>
        <fullName evidence="12">Complement C3-like</fullName>
    </submittedName>
</protein>
<dbReference type="SMART" id="SM01359">
    <property type="entry name" value="A2M_N_2"/>
    <property type="match status" value="1"/>
</dbReference>
<dbReference type="GO" id="GO:0004867">
    <property type="term" value="F:serine-type endopeptidase inhibitor activity"/>
    <property type="evidence" value="ECO:0007669"/>
    <property type="project" value="UniProtKB-KW"/>
</dbReference>
<dbReference type="OrthoDB" id="6359008at2759"/>
<keyword evidence="8" id="KW-0325">Glycoprotein</keyword>
<keyword evidence="4" id="KW-0646">Protease inhibitor</keyword>
<evidence type="ECO:0000256" key="6">
    <source>
        <dbReference type="ARBA" id="ARBA00022900"/>
    </source>
</evidence>
<evidence type="ECO:0000256" key="7">
    <source>
        <dbReference type="ARBA" id="ARBA00023157"/>
    </source>
</evidence>
<organism evidence="12">
    <name type="scientific">Cyprinus carpio</name>
    <name type="common">Common carp</name>
    <dbReference type="NCBI Taxonomy" id="7962"/>
    <lineage>
        <taxon>Eukaryota</taxon>
        <taxon>Metazoa</taxon>
        <taxon>Chordata</taxon>
        <taxon>Craniata</taxon>
        <taxon>Vertebrata</taxon>
        <taxon>Euteleostomi</taxon>
        <taxon>Actinopterygii</taxon>
        <taxon>Neopterygii</taxon>
        <taxon>Teleostei</taxon>
        <taxon>Ostariophysi</taxon>
        <taxon>Cypriniformes</taxon>
        <taxon>Cyprinidae</taxon>
        <taxon>Cyprininae</taxon>
        <taxon>Cyprinus</taxon>
    </lineage>
</organism>
<feature type="region of interest" description="Disordered" evidence="9">
    <location>
        <begin position="633"/>
        <end position="662"/>
    </location>
</feature>
<name>A0A9R0AUM5_CYPCA</name>
<feature type="compositionally biased region" description="Polar residues" evidence="9">
    <location>
        <begin position="633"/>
        <end position="643"/>
    </location>
</feature>
<dbReference type="InterPro" id="IPR013783">
    <property type="entry name" value="Ig-like_fold"/>
</dbReference>
<evidence type="ECO:0000256" key="2">
    <source>
        <dbReference type="ARBA" id="ARBA00010952"/>
    </source>
</evidence>
<feature type="domain" description="Alpha-2-macroglobulin bait region" evidence="11">
    <location>
        <begin position="452"/>
        <end position="593"/>
    </location>
</feature>
<evidence type="ECO:0000259" key="11">
    <source>
        <dbReference type="SMART" id="SM01359"/>
    </source>
</evidence>
<dbReference type="Pfam" id="PF17790">
    <property type="entry name" value="MG1"/>
    <property type="match status" value="1"/>
</dbReference>
<dbReference type="InterPro" id="IPR041425">
    <property type="entry name" value="C3/4/5_MG1"/>
</dbReference>
<gene>
    <name evidence="12" type="primary">LOC109059056</name>
</gene>
<dbReference type="Pfam" id="PF01835">
    <property type="entry name" value="MG2"/>
    <property type="match status" value="1"/>
</dbReference>
<sequence length="662" mass="73218">MEVKLLFLTVVLLSSPLLTLCDPLYVLSAPNLLRVGSSENVFVEAQDYSGGDLIVKIIVKIFLTKNIEILSKSVSLTAANNFQILTDIKIPDDQNFFSDDPLEKQYVYLQAQFPSVTLEKVVLLSFQSGYIFVQTDKPIYTPASTVYYRIFSLTPNMTPLSQSGITVEIMNPQGITVSSDKIFPVRGMKSGRYAIPKIASLGIWKVVTLFSNTPQKKFTADFEVKEYVLPTFEVKLKPSKSFLYVRDESLTVDIEAKYLFGQKVDGNAFVVFGVMEDEKKTSIPASLQKVQIMKGEGTAELTNQMITKTFPNINQLVGRSIYVSVSLLTESGSEMVEAERRGIQIVTSPYTIHFKKTPQFFKPGMPFSVLVYVTNPDQTPAENVEVEVNPGGVRGQTRANGIAKVTVNTPGGSSTLEITAKTKDPHLRDDQQAVRKMTAQAYETKGGSQNYLHIFIDAAELQIGDSMTVYLNTGRSPGVKDQDYTYMILSKGQIVKADRFKRKGHSLVTLSLPVTKDMVPSFRFVAYYHVGSSEVVSDSVWVDVKDTCIGTLQIKVKEKMNTYGTGDEVKLQITGDPGAKVGLVVVDKAVNKNRLTQTQIWDVIEKHDIGCTAGGGRDSMGVFTDAGLMFESSTAGGTNTRTTPDCPFLSKRRRRSGEKQQF</sequence>
<dbReference type="KEGG" id="ccar:109059056"/>
<dbReference type="InterPro" id="IPR002890">
    <property type="entry name" value="MG2"/>
</dbReference>
<dbReference type="Pfam" id="PF17789">
    <property type="entry name" value="MG4"/>
    <property type="match status" value="1"/>
</dbReference>
<dbReference type="Gene3D" id="2.60.40.10">
    <property type="entry name" value="Immunoglobulins"/>
    <property type="match status" value="1"/>
</dbReference>
<evidence type="ECO:0000256" key="5">
    <source>
        <dbReference type="ARBA" id="ARBA00022729"/>
    </source>
</evidence>
<dbReference type="FunFam" id="2.60.40.1930:FF:000008">
    <property type="entry name" value="Complement C3"/>
    <property type="match status" value="1"/>
</dbReference>
<evidence type="ECO:0000256" key="10">
    <source>
        <dbReference type="SAM" id="SignalP"/>
    </source>
</evidence>
<feature type="signal peptide" evidence="10">
    <location>
        <begin position="1"/>
        <end position="21"/>
    </location>
</feature>
<dbReference type="PANTHER" id="PTHR11412">
    <property type="entry name" value="MACROGLOBULIN / COMPLEMENT"/>
    <property type="match status" value="1"/>
</dbReference>
<keyword evidence="3" id="KW-0964">Secreted</keyword>
<comment type="similarity">
    <text evidence="2">Belongs to the protease inhibitor I39 (alpha-2-macroglobulin) family.</text>
</comment>
<feature type="chain" id="PRO_5040175175" evidence="10">
    <location>
        <begin position="22"/>
        <end position="662"/>
    </location>
</feature>
<keyword evidence="7" id="KW-1015">Disulfide bond</keyword>
<dbReference type="RefSeq" id="XP_042611408.1">
    <property type="nucleotide sequence ID" value="XM_042755474.1"/>
</dbReference>
<dbReference type="Proteomes" id="UP001155660">
    <property type="component" value="Unplaced"/>
</dbReference>
<evidence type="ECO:0000256" key="9">
    <source>
        <dbReference type="SAM" id="MobiDB-lite"/>
    </source>
</evidence>
<evidence type="ECO:0000256" key="8">
    <source>
        <dbReference type="ARBA" id="ARBA00023180"/>
    </source>
</evidence>
<dbReference type="Pfam" id="PF17791">
    <property type="entry name" value="MG3"/>
    <property type="match status" value="1"/>
</dbReference>